<evidence type="ECO:0000256" key="2">
    <source>
        <dbReference type="SAM" id="SignalP"/>
    </source>
</evidence>
<dbReference type="PANTHER" id="PTHR47245:SF2">
    <property type="entry name" value="PEPTIDYL-PROLYL CIS-TRANS ISOMERASE HP_0175-RELATED"/>
    <property type="match status" value="1"/>
</dbReference>
<name>W8VVS5_9FLAO</name>
<gene>
    <name evidence="4" type="ORF">NMS_0133</name>
</gene>
<dbReference type="InterPro" id="IPR000297">
    <property type="entry name" value="PPIase_PpiC"/>
</dbReference>
<dbReference type="EMBL" id="AP014548">
    <property type="protein sequence ID" value="BAO54142.1"/>
    <property type="molecule type" value="Genomic_DNA"/>
</dbReference>
<dbReference type="Proteomes" id="UP000031760">
    <property type="component" value="Chromosome"/>
</dbReference>
<keyword evidence="1" id="KW-0413">Isomerase</keyword>
<evidence type="ECO:0000313" key="4">
    <source>
        <dbReference type="EMBL" id="BAO54142.1"/>
    </source>
</evidence>
<keyword evidence="5" id="KW-1185">Reference proteome</keyword>
<feature type="chain" id="PRO_5004916061" evidence="2">
    <location>
        <begin position="22"/>
        <end position="659"/>
    </location>
</feature>
<dbReference type="PANTHER" id="PTHR47245">
    <property type="entry name" value="PEPTIDYLPROLYL ISOMERASE"/>
    <property type="match status" value="1"/>
</dbReference>
<evidence type="ECO:0000256" key="1">
    <source>
        <dbReference type="PROSITE-ProRule" id="PRU00278"/>
    </source>
</evidence>
<dbReference type="KEGG" id="nmf:NMS_0133"/>
<keyword evidence="1" id="KW-0697">Rotamase</keyword>
<dbReference type="Pfam" id="PF00639">
    <property type="entry name" value="Rotamase"/>
    <property type="match status" value="2"/>
</dbReference>
<dbReference type="PROSITE" id="PS50198">
    <property type="entry name" value="PPIC_PPIASE_2"/>
    <property type="match status" value="2"/>
</dbReference>
<organism evidence="4 5">
    <name type="scientific">Nonlabens marinus S1-08</name>
    <dbReference type="NCBI Taxonomy" id="1454201"/>
    <lineage>
        <taxon>Bacteria</taxon>
        <taxon>Pseudomonadati</taxon>
        <taxon>Bacteroidota</taxon>
        <taxon>Flavobacteriia</taxon>
        <taxon>Flavobacteriales</taxon>
        <taxon>Flavobacteriaceae</taxon>
        <taxon>Nonlabens</taxon>
    </lineage>
</organism>
<feature type="domain" description="PpiC" evidence="3">
    <location>
        <begin position="123"/>
        <end position="224"/>
    </location>
</feature>
<reference evidence="4 5" key="1">
    <citation type="journal article" date="2014" name="Proc. Natl. Acad. Sci. U.S.A.">
        <title>Functional characterization of flavobacteria rhodopsins reveals a unique class of light-driven chloride pump in bacteria.</title>
        <authorList>
            <person name="Yoshizawa S."/>
            <person name="Kumagai Y."/>
            <person name="Kim H."/>
            <person name="Ogura Y."/>
            <person name="Hayashi T."/>
            <person name="Iwasaki W."/>
            <person name="DeLong E.F."/>
            <person name="Kogure K."/>
        </authorList>
    </citation>
    <scope>NUCLEOTIDE SEQUENCE [LARGE SCALE GENOMIC DNA]</scope>
    <source>
        <strain evidence="4 5">S1-08</strain>
    </source>
</reference>
<dbReference type="RefSeq" id="WP_041494888.1">
    <property type="nucleotide sequence ID" value="NZ_AP014548.1"/>
</dbReference>
<protein>
    <submittedName>
        <fullName evidence="4">Survival protein SurA</fullName>
    </submittedName>
</protein>
<dbReference type="Pfam" id="PF13145">
    <property type="entry name" value="Rotamase_2"/>
    <property type="match status" value="1"/>
</dbReference>
<dbReference type="SUPFAM" id="SSF54534">
    <property type="entry name" value="FKBP-like"/>
    <property type="match status" value="2"/>
</dbReference>
<dbReference type="HOGENOM" id="CLU_019451_0_0_10"/>
<dbReference type="InterPro" id="IPR046357">
    <property type="entry name" value="PPIase_dom_sf"/>
</dbReference>
<sequence>MIRFQSVLILLFVCFSGICTAQQLEDKILLTIDGNEYDAGTFMRVYLKNLDIVQDPAQKDMDSYLQLYIDYRLKLLQAQEMGLQNGESYKQELKSYRNSLAESYLTDNEVTDALVQEAYARMTQEVNASHILVKANRTATPEDTVAAYKKIELLKKRVANGEDFAVIARNESEGPSAVSSGELGWFGPFKMVDEFEDAAYQTQVGKVSPIFRTDFGYHILKVNDKRKAPGDVTVAHIMTYDQRNDSIATAQERIEEIYGQLEAGRDFAAMAREFSEDINSSRNGGTMPRFGTGGLNAPEFEQAAFEIDQLNSYTKPVQTKYGWHIIKLIEKHPVPSFEESEENLRKQIQNSPRSRKITEAFTNKLIAKYKVQLPNINSYTSQFPQVTDSLMMGKWRFQAGAGKAKGLFVIRDQAFTVNDFYEFVSKKQQKEYRQFGSLEEKLATYYKEFINDSLIGYYDTHLERDNKDFAFIYGEYKEGLLLFDLMEKKVWEEAKVDSLGQMKYYEAHKDKYRWKRRLDIVMTQSTTEDVAQQVRSLLLDGKDVEEIKDQVNEKGNTKVMVSTGIVEETYPRLPKGFQVKEGVSSIFEKEENGFYKVIKVNEILEPSIKTFEEARGNVVNDYQQELEKQWMDNLREGRKIKVNDKVFQQVKQEVTKKGA</sequence>
<evidence type="ECO:0000259" key="3">
    <source>
        <dbReference type="PROSITE" id="PS50198"/>
    </source>
</evidence>
<proteinExistence type="predicted"/>
<keyword evidence="2" id="KW-0732">Signal</keyword>
<dbReference type="GO" id="GO:0003755">
    <property type="term" value="F:peptidyl-prolyl cis-trans isomerase activity"/>
    <property type="evidence" value="ECO:0007669"/>
    <property type="project" value="UniProtKB-KW"/>
</dbReference>
<accession>W8VVS5</accession>
<dbReference type="STRING" id="1454201.NMS_0133"/>
<dbReference type="OrthoDB" id="14196at2"/>
<dbReference type="Gene3D" id="3.10.50.40">
    <property type="match status" value="2"/>
</dbReference>
<dbReference type="InterPro" id="IPR050245">
    <property type="entry name" value="PrsA_foldase"/>
</dbReference>
<feature type="domain" description="PpiC" evidence="3">
    <location>
        <begin position="229"/>
        <end position="330"/>
    </location>
</feature>
<evidence type="ECO:0000313" key="5">
    <source>
        <dbReference type="Proteomes" id="UP000031760"/>
    </source>
</evidence>
<dbReference type="AlphaFoldDB" id="W8VVS5"/>
<feature type="signal peptide" evidence="2">
    <location>
        <begin position="1"/>
        <end position="21"/>
    </location>
</feature>